<evidence type="ECO:0000256" key="1">
    <source>
        <dbReference type="SAM" id="MobiDB-lite"/>
    </source>
</evidence>
<reference evidence="2" key="1">
    <citation type="submission" date="2018-02" db="EMBL/GenBank/DDBJ databases">
        <title>Rhizophora mucronata_Transcriptome.</title>
        <authorList>
            <person name="Meera S.P."/>
            <person name="Sreeshan A."/>
            <person name="Augustine A."/>
        </authorList>
    </citation>
    <scope>NUCLEOTIDE SEQUENCE</scope>
    <source>
        <tissue evidence="2">Leaf</tissue>
    </source>
</reference>
<name>A0A2P2M9Q8_RHIMU</name>
<protein>
    <submittedName>
        <fullName evidence="2">Uncharacterized protein MANES_03G070100</fullName>
    </submittedName>
</protein>
<dbReference type="EMBL" id="GGEC01046449">
    <property type="protein sequence ID" value="MBX26933.1"/>
    <property type="molecule type" value="Transcribed_RNA"/>
</dbReference>
<dbReference type="AlphaFoldDB" id="A0A2P2M9Q8"/>
<organism evidence="2">
    <name type="scientific">Rhizophora mucronata</name>
    <name type="common">Asiatic mangrove</name>
    <dbReference type="NCBI Taxonomy" id="61149"/>
    <lineage>
        <taxon>Eukaryota</taxon>
        <taxon>Viridiplantae</taxon>
        <taxon>Streptophyta</taxon>
        <taxon>Embryophyta</taxon>
        <taxon>Tracheophyta</taxon>
        <taxon>Spermatophyta</taxon>
        <taxon>Magnoliopsida</taxon>
        <taxon>eudicotyledons</taxon>
        <taxon>Gunneridae</taxon>
        <taxon>Pentapetalae</taxon>
        <taxon>rosids</taxon>
        <taxon>fabids</taxon>
        <taxon>Malpighiales</taxon>
        <taxon>Rhizophoraceae</taxon>
        <taxon>Rhizophora</taxon>
    </lineage>
</organism>
<evidence type="ECO:0000313" key="2">
    <source>
        <dbReference type="EMBL" id="MBX26933.1"/>
    </source>
</evidence>
<feature type="region of interest" description="Disordered" evidence="1">
    <location>
        <begin position="86"/>
        <end position="109"/>
    </location>
</feature>
<sequence>MVGFGDGGEIALEVRSGDVGYGLAGDQGSELREGDGGGGGPPSNPRSVGAIDAGLADVRVVEDGGQALTGRIGDRFLQGRIAPAIIGGGGGGDGGSGRVGSGGPSPVGRQRIHALAPIWTKEI</sequence>
<feature type="compositionally biased region" description="Gly residues" evidence="1">
    <location>
        <begin position="86"/>
        <end position="105"/>
    </location>
</feature>
<accession>A0A2P2M9Q8</accession>
<proteinExistence type="predicted"/>
<feature type="region of interest" description="Disordered" evidence="1">
    <location>
        <begin position="21"/>
        <end position="51"/>
    </location>
</feature>